<evidence type="ECO:0000256" key="3">
    <source>
        <dbReference type="ARBA" id="ARBA00022448"/>
    </source>
</evidence>
<feature type="transmembrane region" description="Helical" evidence="8">
    <location>
        <begin position="286"/>
        <end position="317"/>
    </location>
</feature>
<evidence type="ECO:0000313" key="10">
    <source>
        <dbReference type="EMBL" id="KAJ4828602.1"/>
    </source>
</evidence>
<keyword evidence="3 8" id="KW-0813">Transport</keyword>
<dbReference type="PANTHER" id="PTHR43029">
    <property type="entry name" value="AMMONIUM TRANSPORTER MEP2"/>
    <property type="match status" value="1"/>
</dbReference>
<keyword evidence="7 8" id="KW-0924">Ammonia transport</keyword>
<feature type="transmembrane region" description="Helical" evidence="8">
    <location>
        <begin position="146"/>
        <end position="165"/>
    </location>
</feature>
<sequence>MSAEYPNLPVNLLPDPSSPPWLNKGDNAWQLTAATLVGLQSVPGLVILYGSIVKKKWAVNSAFMALYAFAAVLVCWVGWGYRMSFGKEMIPFLGRPDISLDQKFLLDKAFLGWFPSATMIYFQSVFAAITLILIAGALLGRMNFHAWMLFVPLWLTFSYTITAYSIWCPTGWLSKKGIIDYSGGYVIHLSSGVAGFTAAFWVGPRANKDRERFPPNNILLMLAGAGLLWMGWSGFNGGDPYSVSVDASLAVLNTHVCTATSLLTWLFLDILFFGKPSVIGATQGMITGLVCITPAAGVVQGWAAIIMGIMSGSIPWYSMMVLHKKIWLLKQVDDTMAVFHTHAVAGTLGGVLTGFFAHPKLSRIFYLVDNWQHYIGLAYGLQSGRSTAGFKQMGIQILGVVFVVILNIFTTSVICLLVRFIVPLRLADDELQTGDDAIHGEEAYALWGDGEKESKHNSVYEEFPQVVPKGGAGQVEMA</sequence>
<evidence type="ECO:0000256" key="5">
    <source>
        <dbReference type="ARBA" id="ARBA00022989"/>
    </source>
</evidence>
<dbReference type="PRINTS" id="PR00342">
    <property type="entry name" value="RHESUSRHD"/>
</dbReference>
<organism evidence="10 11">
    <name type="scientific">Turnera subulata</name>
    <dbReference type="NCBI Taxonomy" id="218843"/>
    <lineage>
        <taxon>Eukaryota</taxon>
        <taxon>Viridiplantae</taxon>
        <taxon>Streptophyta</taxon>
        <taxon>Embryophyta</taxon>
        <taxon>Tracheophyta</taxon>
        <taxon>Spermatophyta</taxon>
        <taxon>Magnoliopsida</taxon>
        <taxon>eudicotyledons</taxon>
        <taxon>Gunneridae</taxon>
        <taxon>Pentapetalae</taxon>
        <taxon>rosids</taxon>
        <taxon>fabids</taxon>
        <taxon>Malpighiales</taxon>
        <taxon>Passifloraceae</taxon>
        <taxon>Turnera</taxon>
    </lineage>
</organism>
<dbReference type="InterPro" id="IPR024041">
    <property type="entry name" value="NH4_transpt_AmtB-like_dom"/>
</dbReference>
<keyword evidence="4 8" id="KW-0812">Transmembrane</keyword>
<dbReference type="Gene3D" id="1.10.3430.10">
    <property type="entry name" value="Ammonium transporter AmtB like domains"/>
    <property type="match status" value="1"/>
</dbReference>
<keyword evidence="6 8" id="KW-0472">Membrane</keyword>
<feature type="transmembrane region" description="Helical" evidence="8">
    <location>
        <begin position="215"/>
        <end position="232"/>
    </location>
</feature>
<evidence type="ECO:0000256" key="7">
    <source>
        <dbReference type="ARBA" id="ARBA00023177"/>
    </source>
</evidence>
<name>A0A9Q0J5D4_9ROSI</name>
<dbReference type="Pfam" id="PF00909">
    <property type="entry name" value="Ammonium_transp"/>
    <property type="match status" value="1"/>
</dbReference>
<feature type="transmembrane region" description="Helical" evidence="8">
    <location>
        <begin position="185"/>
        <end position="203"/>
    </location>
</feature>
<reference evidence="10" key="2">
    <citation type="journal article" date="2023" name="Plants (Basel)">
        <title>Annotation of the Turnera subulata (Passifloraceae) Draft Genome Reveals the S-Locus Evolved after the Divergence of Turneroideae from Passifloroideae in a Stepwise Manner.</title>
        <authorList>
            <person name="Henning P.M."/>
            <person name="Roalson E.H."/>
            <person name="Mir W."/>
            <person name="McCubbin A.G."/>
            <person name="Shore J.S."/>
        </authorList>
    </citation>
    <scope>NUCLEOTIDE SEQUENCE</scope>
    <source>
        <strain evidence="10">F60SS</strain>
    </source>
</reference>
<evidence type="ECO:0000256" key="8">
    <source>
        <dbReference type="RuleBase" id="RU362002"/>
    </source>
</evidence>
<protein>
    <recommendedName>
        <fullName evidence="8">Ammonium transporter</fullName>
    </recommendedName>
</protein>
<feature type="transmembrane region" description="Helical" evidence="8">
    <location>
        <begin position="395"/>
        <end position="422"/>
    </location>
</feature>
<accession>A0A9Q0J5D4</accession>
<dbReference type="InterPro" id="IPR018047">
    <property type="entry name" value="Ammonium_transpt_CS"/>
</dbReference>
<keyword evidence="5 8" id="KW-1133">Transmembrane helix</keyword>
<dbReference type="FunFam" id="1.10.3430.10:FF:000005">
    <property type="entry name" value="Ammonium transporter"/>
    <property type="match status" value="1"/>
</dbReference>
<dbReference type="InterPro" id="IPR001905">
    <property type="entry name" value="Ammonium_transpt"/>
</dbReference>
<feature type="transmembrane region" description="Helical" evidence="8">
    <location>
        <begin position="252"/>
        <end position="274"/>
    </location>
</feature>
<dbReference type="EMBL" id="JAKUCV010006130">
    <property type="protein sequence ID" value="KAJ4828602.1"/>
    <property type="molecule type" value="Genomic_DNA"/>
</dbReference>
<keyword evidence="11" id="KW-1185">Reference proteome</keyword>
<evidence type="ECO:0000256" key="1">
    <source>
        <dbReference type="ARBA" id="ARBA00004651"/>
    </source>
</evidence>
<dbReference type="NCBIfam" id="TIGR00836">
    <property type="entry name" value="amt"/>
    <property type="match status" value="1"/>
</dbReference>
<evidence type="ECO:0000313" key="11">
    <source>
        <dbReference type="Proteomes" id="UP001141552"/>
    </source>
</evidence>
<dbReference type="InterPro" id="IPR029020">
    <property type="entry name" value="Ammonium/urea_transptr"/>
</dbReference>
<dbReference type="AlphaFoldDB" id="A0A9Q0J5D4"/>
<evidence type="ECO:0000259" key="9">
    <source>
        <dbReference type="Pfam" id="PF00909"/>
    </source>
</evidence>
<feature type="transmembrane region" description="Helical" evidence="8">
    <location>
        <begin position="120"/>
        <end position="139"/>
    </location>
</feature>
<feature type="domain" description="Ammonium transporter AmtB-like" evidence="9">
    <location>
        <begin position="28"/>
        <end position="444"/>
    </location>
</feature>
<dbReference type="SUPFAM" id="SSF111352">
    <property type="entry name" value="Ammonium transporter"/>
    <property type="match status" value="1"/>
</dbReference>
<evidence type="ECO:0000256" key="2">
    <source>
        <dbReference type="ARBA" id="ARBA00005887"/>
    </source>
</evidence>
<comment type="subcellular location">
    <subcellularLocation>
        <location evidence="1 8">Cell membrane</location>
        <topology evidence="1 8">Multi-pass membrane protein</topology>
    </subcellularLocation>
</comment>
<comment type="similarity">
    <text evidence="2 8">Belongs to the ammonia transporter channel (TC 1.A.11.2) family.</text>
</comment>
<feature type="transmembrane region" description="Helical" evidence="8">
    <location>
        <begin position="28"/>
        <end position="50"/>
    </location>
</feature>
<dbReference type="PROSITE" id="PS01219">
    <property type="entry name" value="AMMONIUM_TRANSP"/>
    <property type="match status" value="1"/>
</dbReference>
<reference evidence="10" key="1">
    <citation type="submission" date="2022-02" db="EMBL/GenBank/DDBJ databases">
        <authorList>
            <person name="Henning P.M."/>
            <person name="McCubbin A.G."/>
            <person name="Shore J.S."/>
        </authorList>
    </citation>
    <scope>NUCLEOTIDE SEQUENCE</scope>
    <source>
        <strain evidence="10">F60SS</strain>
        <tissue evidence="10">Leaves</tissue>
    </source>
</reference>
<evidence type="ECO:0000256" key="6">
    <source>
        <dbReference type="ARBA" id="ARBA00023136"/>
    </source>
</evidence>
<dbReference type="PANTHER" id="PTHR43029:SF11">
    <property type="entry name" value="AMMONIUM TRANSPORTER"/>
    <property type="match status" value="1"/>
</dbReference>
<evidence type="ECO:0000256" key="4">
    <source>
        <dbReference type="ARBA" id="ARBA00022692"/>
    </source>
</evidence>
<comment type="caution">
    <text evidence="10">The sequence shown here is derived from an EMBL/GenBank/DDBJ whole genome shotgun (WGS) entry which is preliminary data.</text>
</comment>
<dbReference type="Proteomes" id="UP001141552">
    <property type="component" value="Unassembled WGS sequence"/>
</dbReference>
<gene>
    <name evidence="10" type="primary">AMT31_1</name>
    <name evidence="10" type="ORF">Tsubulata_004959</name>
</gene>
<dbReference type="OrthoDB" id="534912at2759"/>
<dbReference type="GO" id="GO:0005886">
    <property type="term" value="C:plasma membrane"/>
    <property type="evidence" value="ECO:0007669"/>
    <property type="project" value="UniProtKB-SubCell"/>
</dbReference>
<dbReference type="InterPro" id="IPR002229">
    <property type="entry name" value="RhesusRHD"/>
</dbReference>
<feature type="transmembrane region" description="Helical" evidence="8">
    <location>
        <begin position="337"/>
        <end position="357"/>
    </location>
</feature>
<feature type="transmembrane region" description="Helical" evidence="8">
    <location>
        <begin position="57"/>
        <end position="79"/>
    </location>
</feature>
<proteinExistence type="inferred from homology"/>
<dbReference type="GO" id="GO:0008519">
    <property type="term" value="F:ammonium channel activity"/>
    <property type="evidence" value="ECO:0007669"/>
    <property type="project" value="InterPro"/>
</dbReference>